<dbReference type="PANTHER" id="PTHR38593">
    <property type="entry name" value="BLR2558 PROTEIN"/>
    <property type="match status" value="1"/>
</dbReference>
<dbReference type="Proteomes" id="UP001597440">
    <property type="component" value="Unassembled WGS sequence"/>
</dbReference>
<dbReference type="InterPro" id="IPR012347">
    <property type="entry name" value="Ferritin-like"/>
</dbReference>
<dbReference type="RefSeq" id="WP_210353388.1">
    <property type="nucleotide sequence ID" value="NZ_JAEQMU010000001.1"/>
</dbReference>
<sequence>MKKYLNWAVVILGIITFMSFGQQNPEQDFVNKAVMANQYEVALAQQAGQRSSNEGIKAYSRMLVDEHQQILNELRQYAEAKGWTISTELDQSHQGQLGVLEGTEAGQYDQAFKDAVVASHENSIALYEGVNGDNTMTDETLKIWAADKLPTLKSHLTQAQELKLDDTAPVNKETPPIVDTVKNNKM</sequence>
<feature type="domain" description="DUF4142" evidence="1">
    <location>
        <begin position="26"/>
        <end position="162"/>
    </location>
</feature>
<keyword evidence="3" id="KW-1185">Reference proteome</keyword>
<protein>
    <submittedName>
        <fullName evidence="2">DUF4142 domain-containing protein</fullName>
    </submittedName>
</protein>
<dbReference type="Gene3D" id="1.20.1260.10">
    <property type="match status" value="1"/>
</dbReference>
<evidence type="ECO:0000313" key="3">
    <source>
        <dbReference type="Proteomes" id="UP001597440"/>
    </source>
</evidence>
<evidence type="ECO:0000259" key="1">
    <source>
        <dbReference type="Pfam" id="PF13628"/>
    </source>
</evidence>
<comment type="caution">
    <text evidence="2">The sequence shown here is derived from an EMBL/GenBank/DDBJ whole genome shotgun (WGS) entry which is preliminary data.</text>
</comment>
<gene>
    <name evidence="2" type="ORF">ACFSQW_11495</name>
</gene>
<dbReference type="EMBL" id="JBHULD010000014">
    <property type="protein sequence ID" value="MFD2555018.1"/>
    <property type="molecule type" value="Genomic_DNA"/>
</dbReference>
<dbReference type="Pfam" id="PF13628">
    <property type="entry name" value="DUF4142"/>
    <property type="match status" value="1"/>
</dbReference>
<evidence type="ECO:0000313" key="2">
    <source>
        <dbReference type="EMBL" id="MFD2555018.1"/>
    </source>
</evidence>
<proteinExistence type="predicted"/>
<accession>A0ABW5L378</accession>
<dbReference type="InterPro" id="IPR025419">
    <property type="entry name" value="DUF4142"/>
</dbReference>
<dbReference type="PANTHER" id="PTHR38593:SF1">
    <property type="entry name" value="BLR2558 PROTEIN"/>
    <property type="match status" value="1"/>
</dbReference>
<name>A0ABW5L378_9SPHI</name>
<reference evidence="3" key="1">
    <citation type="journal article" date="2019" name="Int. J. Syst. Evol. Microbiol.">
        <title>The Global Catalogue of Microorganisms (GCM) 10K type strain sequencing project: providing services to taxonomists for standard genome sequencing and annotation.</title>
        <authorList>
            <consortium name="The Broad Institute Genomics Platform"/>
            <consortium name="The Broad Institute Genome Sequencing Center for Infectious Disease"/>
            <person name="Wu L."/>
            <person name="Ma J."/>
        </authorList>
    </citation>
    <scope>NUCLEOTIDE SEQUENCE [LARGE SCALE GENOMIC DNA]</scope>
    <source>
        <strain evidence="3">KCTC 52298</strain>
    </source>
</reference>
<organism evidence="2 3">
    <name type="scientific">Sphingobacterium tabacisoli</name>
    <dbReference type="NCBI Taxonomy" id="2044855"/>
    <lineage>
        <taxon>Bacteria</taxon>
        <taxon>Pseudomonadati</taxon>
        <taxon>Bacteroidota</taxon>
        <taxon>Sphingobacteriia</taxon>
        <taxon>Sphingobacteriales</taxon>
        <taxon>Sphingobacteriaceae</taxon>
        <taxon>Sphingobacterium</taxon>
    </lineage>
</organism>